<dbReference type="GO" id="GO:0004476">
    <property type="term" value="F:mannose-6-phosphate isomerase activity"/>
    <property type="evidence" value="ECO:0007669"/>
    <property type="project" value="UniProtKB-EC"/>
</dbReference>
<evidence type="ECO:0000313" key="3">
    <source>
        <dbReference type="EMBL" id="GAL16823.1"/>
    </source>
</evidence>
<dbReference type="GO" id="GO:0005975">
    <property type="term" value="P:carbohydrate metabolic process"/>
    <property type="evidence" value="ECO:0007669"/>
    <property type="project" value="InterPro"/>
</dbReference>
<dbReference type="AlphaFoldDB" id="A0A090RQI2"/>
<reference evidence="3 4" key="2">
    <citation type="submission" date="2014-09" db="EMBL/GenBank/DDBJ databases">
        <authorList>
            <consortium name="NBRP consortium"/>
            <person name="Sawabe T."/>
            <person name="Meirelles P."/>
            <person name="Nakanishi M."/>
            <person name="Sayaka M."/>
            <person name="Hattori M."/>
            <person name="Ohkuma M."/>
        </authorList>
    </citation>
    <scope>NUCLEOTIDE SEQUENCE [LARGE SCALE GENOMIC DNA]</scope>
    <source>
        <strain evidence="4">JCM19235</strain>
    </source>
</reference>
<keyword evidence="4" id="KW-1185">Reference proteome</keyword>
<name>A0A090RQI2_9VIBR</name>
<organism evidence="3 4">
    <name type="scientific">Vibrio maritimus</name>
    <dbReference type="NCBI Taxonomy" id="990268"/>
    <lineage>
        <taxon>Bacteria</taxon>
        <taxon>Pseudomonadati</taxon>
        <taxon>Pseudomonadota</taxon>
        <taxon>Gammaproteobacteria</taxon>
        <taxon>Vibrionales</taxon>
        <taxon>Vibrionaceae</taxon>
        <taxon>Vibrio</taxon>
    </lineage>
</organism>
<comment type="caution">
    <text evidence="3">The sequence shown here is derived from an EMBL/GenBank/DDBJ whole genome shotgun (WGS) entry which is preliminary data.</text>
</comment>
<proteinExistence type="inferred from homology"/>
<protein>
    <submittedName>
        <fullName evidence="3">Mannose-6-phosphate isomerase</fullName>
        <ecNumber evidence="3">5.3.1.8</ecNumber>
    </submittedName>
</protein>
<dbReference type="Pfam" id="PF07221">
    <property type="entry name" value="GlcNAc_2-epim"/>
    <property type="match status" value="1"/>
</dbReference>
<dbReference type="SUPFAM" id="SSF48208">
    <property type="entry name" value="Six-hairpin glycosidases"/>
    <property type="match status" value="1"/>
</dbReference>
<evidence type="ECO:0000256" key="2">
    <source>
        <dbReference type="ARBA" id="ARBA00023235"/>
    </source>
</evidence>
<dbReference type="Proteomes" id="UP000029228">
    <property type="component" value="Unassembled WGS sequence"/>
</dbReference>
<dbReference type="EMBL" id="BBMR01000001">
    <property type="protein sequence ID" value="GAL16823.1"/>
    <property type="molecule type" value="Genomic_DNA"/>
</dbReference>
<dbReference type="InterPro" id="IPR008928">
    <property type="entry name" value="6-hairpin_glycosidase_sf"/>
</dbReference>
<sequence>MEAQRGYRFALSSQNDEHNEQINLYEQAFALLGFAWHYRLIGTKESLKKMEAIYQYIESHLADDEFGGFYLTNDGSNKKGQNPHMHLFEALMVSYEHTDNEIWLKRAERIYELFSTKFMQHNHLAEFFNQDFSLNEKTGKQIDPGHHYEWIWLLNHYQKLTGSNVENYIQVLYRFAQKFGHNENGLVRDEVFADGKPCRSTSRLWCQTEYLKACVALWERNPTTERQFAISHAVEQIFNYYINPAKPGLWVDQLDEYGVVINEHAPASTFYHLFLAFSEVLKLESEG</sequence>
<dbReference type="STRING" id="990268.JCM19235_5372"/>
<dbReference type="InterPro" id="IPR012341">
    <property type="entry name" value="6hp_glycosidase-like_sf"/>
</dbReference>
<evidence type="ECO:0000256" key="1">
    <source>
        <dbReference type="ARBA" id="ARBA00008558"/>
    </source>
</evidence>
<evidence type="ECO:0000313" key="4">
    <source>
        <dbReference type="Proteomes" id="UP000029228"/>
    </source>
</evidence>
<accession>A0A090RQI2</accession>
<reference evidence="3 4" key="1">
    <citation type="submission" date="2014-09" db="EMBL/GenBank/DDBJ databases">
        <title>Vibrio maritimus JCM 19235. (C45) whole genome shotgun sequence.</title>
        <authorList>
            <person name="Sawabe T."/>
            <person name="Meirelles P."/>
            <person name="Nakanishi M."/>
            <person name="Sayaka M."/>
            <person name="Hattori M."/>
            <person name="Ohkuma M."/>
        </authorList>
    </citation>
    <scope>NUCLEOTIDE SEQUENCE [LARGE SCALE GENOMIC DNA]</scope>
    <source>
        <strain evidence="4">JCM19235</strain>
    </source>
</reference>
<dbReference type="Gene3D" id="1.50.10.10">
    <property type="match status" value="1"/>
</dbReference>
<keyword evidence="2 3" id="KW-0413">Isomerase</keyword>
<dbReference type="InterPro" id="IPR010819">
    <property type="entry name" value="AGE/CE"/>
</dbReference>
<dbReference type="PANTHER" id="PTHR15108">
    <property type="entry name" value="N-ACYLGLUCOSAMINE-2-EPIMERASE"/>
    <property type="match status" value="1"/>
</dbReference>
<dbReference type="EC" id="5.3.1.8" evidence="3"/>
<gene>
    <name evidence="3" type="ORF">JCM19235_5372</name>
</gene>
<comment type="similarity">
    <text evidence="1">Belongs to the N-acylglucosamine 2-epimerase family.</text>
</comment>